<evidence type="ECO:0000256" key="5">
    <source>
        <dbReference type="SAM" id="MobiDB-lite"/>
    </source>
</evidence>
<dbReference type="SMART" id="SM00710">
    <property type="entry name" value="PbH1"/>
    <property type="match status" value="5"/>
</dbReference>
<dbReference type="AlphaFoldDB" id="A0A272EY80"/>
<proteinExistence type="inferred from homology"/>
<evidence type="ECO:0000256" key="4">
    <source>
        <dbReference type="RuleBase" id="RU361169"/>
    </source>
</evidence>
<evidence type="ECO:0000256" key="2">
    <source>
        <dbReference type="ARBA" id="ARBA00022801"/>
    </source>
</evidence>
<reference evidence="6 9" key="1">
    <citation type="submission" date="2016-08" db="EMBL/GenBank/DDBJ databases">
        <title>Candidatus Dactylopiibacterium carminicum genome sequence.</title>
        <authorList>
            <person name="Ramirez-Puebla S.T."/>
            <person name="Ormeno-Orrillo E."/>
            <person name="Vera-Ponce De Leon A."/>
            <person name="Luis L."/>
            <person name="Sanchez-Flores A."/>
            <person name="Monica R."/>
            <person name="Martinez-Romero E."/>
        </authorList>
    </citation>
    <scope>NUCLEOTIDE SEQUENCE [LARGE SCALE GENOMIC DNA]</scope>
    <source>
        <strain evidence="6">END1</strain>
    </source>
</reference>
<dbReference type="InterPro" id="IPR012334">
    <property type="entry name" value="Pectin_lyas_fold"/>
</dbReference>
<keyword evidence="9" id="KW-1185">Reference proteome</keyword>
<feature type="region of interest" description="Disordered" evidence="5">
    <location>
        <begin position="1"/>
        <end position="34"/>
    </location>
</feature>
<dbReference type="InterPro" id="IPR006626">
    <property type="entry name" value="PbH1"/>
</dbReference>
<dbReference type="OrthoDB" id="9795222at2"/>
<dbReference type="Pfam" id="PF00295">
    <property type="entry name" value="Glyco_hydro_28"/>
    <property type="match status" value="1"/>
</dbReference>
<comment type="caution">
    <text evidence="7">The sequence shown here is derived from an EMBL/GenBank/DDBJ whole genome shotgun (WGS) entry which is preliminary data.</text>
</comment>
<feature type="compositionally biased region" description="Low complexity" evidence="5">
    <location>
        <begin position="12"/>
        <end position="34"/>
    </location>
</feature>
<name>A0A272EY80_9RHOO</name>
<evidence type="ECO:0000256" key="3">
    <source>
        <dbReference type="ARBA" id="ARBA00023295"/>
    </source>
</evidence>
<evidence type="ECO:0000313" key="8">
    <source>
        <dbReference type="Proteomes" id="UP000216107"/>
    </source>
</evidence>
<evidence type="ECO:0000313" key="7">
    <source>
        <dbReference type="EMBL" id="PAS95077.1"/>
    </source>
</evidence>
<evidence type="ECO:0000313" key="9">
    <source>
        <dbReference type="Proteomes" id="UP000623509"/>
    </source>
</evidence>
<dbReference type="Gene3D" id="2.160.20.10">
    <property type="entry name" value="Single-stranded right-handed beta-helix, Pectin lyase-like"/>
    <property type="match status" value="1"/>
</dbReference>
<protein>
    <submittedName>
        <fullName evidence="7">Glycoside hydrolase</fullName>
    </submittedName>
</protein>
<dbReference type="InterPro" id="IPR011050">
    <property type="entry name" value="Pectin_lyase_fold/virulence"/>
</dbReference>
<keyword evidence="3 4" id="KW-0326">Glycosidase</keyword>
<evidence type="ECO:0000313" key="6">
    <source>
        <dbReference type="EMBL" id="KAF7600456.1"/>
    </source>
</evidence>
<comment type="similarity">
    <text evidence="1 4">Belongs to the glycosyl hydrolase 28 family.</text>
</comment>
<dbReference type="InterPro" id="IPR000743">
    <property type="entry name" value="Glyco_hydro_28"/>
</dbReference>
<evidence type="ECO:0000256" key="1">
    <source>
        <dbReference type="ARBA" id="ARBA00008834"/>
    </source>
</evidence>
<reference evidence="7 8" key="2">
    <citation type="submission" date="2017-07" db="EMBL/GenBank/DDBJ databases">
        <title>Candidatus Dactylopiibacterium carminicum, a nitrogen-fixing symbiont of the cochineal insect Dactylopius coccus and Dactylopius opuntiae (Hemiptera: Coccoidea: Dactylopiidae).</title>
        <authorList>
            <person name="Vera A."/>
        </authorList>
    </citation>
    <scope>NUCLEOTIDE SEQUENCE [LARGE SCALE GENOMIC DNA]</scope>
    <source>
        <strain evidence="7 8">NFDCM</strain>
    </source>
</reference>
<dbReference type="PANTHER" id="PTHR31339">
    <property type="entry name" value="PECTIN LYASE-RELATED"/>
    <property type="match status" value="1"/>
</dbReference>
<dbReference type="PROSITE" id="PS00502">
    <property type="entry name" value="POLYGALACTURONASE"/>
    <property type="match status" value="1"/>
</dbReference>
<sequence>MHYIAKTARGGPSVSWSSSMQQQPSSSPSDPWDQVPAILARIQPPTIPARDFRLDVFGAVGDGVKDCTEAFRAAIAAASEADGGRIVVPAGDWLTGPIHLRSNIELHVAEGATVRFRTDAEAYLPMVLTRWEGVELYNYSPLIYAFECENVAITGSGTLDGQGSNDTWWKWRDKVKFGWQPGTPQQKPARLMLFILGEHDVPVEARRFGEGYWLRPNMIQPYRCRNILIEGVTIRNSPMWHIHCVLSQNITIRKVTVIGHGPETDGANPESCRDVLIEDCYFDTGDDCIAIKSGRNGDGRRINVPSENIIVRNCVMRDGHGAIVIGSELTGGVRNVFAENLEMDSRNLDRALRIKTNSHRGGLVENIHMRNSVVKSLGGEVVQVNLDYEEGDTGKFTPIVRHIHVDNLVSQGGKIGLQLKAYERSPVQDVRITNCRFDGVEQPFELRHTQDLHLANVTINGITYNGEPEA</sequence>
<dbReference type="GO" id="GO:0004650">
    <property type="term" value="F:polygalacturonase activity"/>
    <property type="evidence" value="ECO:0007669"/>
    <property type="project" value="InterPro"/>
</dbReference>
<dbReference type="GO" id="GO:0005975">
    <property type="term" value="P:carbohydrate metabolic process"/>
    <property type="evidence" value="ECO:0007669"/>
    <property type="project" value="InterPro"/>
</dbReference>
<dbReference type="EMBL" id="NMRN01000002">
    <property type="protein sequence ID" value="PAS95077.1"/>
    <property type="molecule type" value="Genomic_DNA"/>
</dbReference>
<dbReference type="SUPFAM" id="SSF51126">
    <property type="entry name" value="Pectin lyase-like"/>
    <property type="match status" value="1"/>
</dbReference>
<gene>
    <name evidence="6" type="ORF">BGI27_02620</name>
    <name evidence="7" type="ORF">CGU29_01100</name>
</gene>
<accession>A0A272EY80</accession>
<keyword evidence="2 4" id="KW-0378">Hydrolase</keyword>
<dbReference type="PANTHER" id="PTHR31339:SF9">
    <property type="entry name" value="PLASMIN AND FIBRONECTIN-BINDING PROTEIN A"/>
    <property type="match status" value="1"/>
</dbReference>
<dbReference type="Proteomes" id="UP000623509">
    <property type="component" value="Unassembled WGS sequence"/>
</dbReference>
<dbReference type="EMBL" id="MDUX01000005">
    <property type="protein sequence ID" value="KAF7600456.1"/>
    <property type="molecule type" value="Genomic_DNA"/>
</dbReference>
<dbReference type="Proteomes" id="UP000216107">
    <property type="component" value="Unassembled WGS sequence"/>
</dbReference>
<dbReference type="InterPro" id="IPR051801">
    <property type="entry name" value="GH28_Enzymes"/>
</dbReference>
<organism evidence="7 8">
    <name type="scientific">Candidatus Dactylopiibacterium carminicum</name>
    <dbReference type="NCBI Taxonomy" id="857335"/>
    <lineage>
        <taxon>Bacteria</taxon>
        <taxon>Pseudomonadati</taxon>
        <taxon>Pseudomonadota</taxon>
        <taxon>Betaproteobacteria</taxon>
        <taxon>Rhodocyclales</taxon>
        <taxon>Rhodocyclaceae</taxon>
        <taxon>Candidatus Dactylopiibacterium</taxon>
    </lineage>
</organism>